<dbReference type="Pfam" id="PF00379">
    <property type="entry name" value="Chitin_bind_4"/>
    <property type="match status" value="1"/>
</dbReference>
<accession>A0A834MKV1</accession>
<dbReference type="InterPro" id="IPR000618">
    <property type="entry name" value="Insect_cuticle"/>
</dbReference>
<dbReference type="AlphaFoldDB" id="A0A834MKV1"/>
<dbReference type="Proteomes" id="UP000625711">
    <property type="component" value="Unassembled WGS sequence"/>
</dbReference>
<evidence type="ECO:0000313" key="5">
    <source>
        <dbReference type="Proteomes" id="UP000625711"/>
    </source>
</evidence>
<evidence type="ECO:0000313" key="4">
    <source>
        <dbReference type="EMBL" id="KAF7286186.1"/>
    </source>
</evidence>
<dbReference type="EMBL" id="JAACXV010000035">
    <property type="protein sequence ID" value="KAF7286186.1"/>
    <property type="molecule type" value="Genomic_DNA"/>
</dbReference>
<gene>
    <name evidence="4" type="ORF">GWI33_007146</name>
</gene>
<keyword evidence="1 2" id="KW-0193">Cuticle</keyword>
<evidence type="ECO:0000256" key="2">
    <source>
        <dbReference type="PROSITE-ProRule" id="PRU00497"/>
    </source>
</evidence>
<dbReference type="OrthoDB" id="6379191at2759"/>
<evidence type="ECO:0000256" key="1">
    <source>
        <dbReference type="ARBA" id="ARBA00022460"/>
    </source>
</evidence>
<dbReference type="PROSITE" id="PS51155">
    <property type="entry name" value="CHIT_BIND_RR_2"/>
    <property type="match status" value="1"/>
</dbReference>
<keyword evidence="3" id="KW-0732">Signal</keyword>
<dbReference type="PROSITE" id="PS00233">
    <property type="entry name" value="CHIT_BIND_RR_1"/>
    <property type="match status" value="1"/>
</dbReference>
<feature type="chain" id="PRO_5032293767" evidence="3">
    <location>
        <begin position="17"/>
        <end position="122"/>
    </location>
</feature>
<feature type="signal peptide" evidence="3">
    <location>
        <begin position="1"/>
        <end position="16"/>
    </location>
</feature>
<reference evidence="4" key="1">
    <citation type="submission" date="2020-08" db="EMBL/GenBank/DDBJ databases">
        <title>Genome sequencing and assembly of the red palm weevil Rhynchophorus ferrugineus.</title>
        <authorList>
            <person name="Dias G.B."/>
            <person name="Bergman C.M."/>
            <person name="Manee M."/>
        </authorList>
    </citation>
    <scope>NUCLEOTIDE SEQUENCE</scope>
    <source>
        <strain evidence="4">AA-2017</strain>
        <tissue evidence="4">Whole larva</tissue>
    </source>
</reference>
<dbReference type="PANTHER" id="PTHR10380">
    <property type="entry name" value="CUTICLE PROTEIN"/>
    <property type="match status" value="1"/>
</dbReference>
<keyword evidence="5" id="KW-1185">Reference proteome</keyword>
<dbReference type="InterPro" id="IPR031311">
    <property type="entry name" value="CHIT_BIND_RR_consensus"/>
</dbReference>
<comment type="caution">
    <text evidence="4">The sequence shown here is derived from an EMBL/GenBank/DDBJ whole genome shotgun (WGS) entry which is preliminary data.</text>
</comment>
<organism evidence="4 5">
    <name type="scientific">Rhynchophorus ferrugineus</name>
    <name type="common">Red palm weevil</name>
    <name type="synonym">Curculio ferrugineus</name>
    <dbReference type="NCBI Taxonomy" id="354439"/>
    <lineage>
        <taxon>Eukaryota</taxon>
        <taxon>Metazoa</taxon>
        <taxon>Ecdysozoa</taxon>
        <taxon>Arthropoda</taxon>
        <taxon>Hexapoda</taxon>
        <taxon>Insecta</taxon>
        <taxon>Pterygota</taxon>
        <taxon>Neoptera</taxon>
        <taxon>Endopterygota</taxon>
        <taxon>Coleoptera</taxon>
        <taxon>Polyphaga</taxon>
        <taxon>Cucujiformia</taxon>
        <taxon>Curculionidae</taxon>
        <taxon>Dryophthorinae</taxon>
        <taxon>Rhynchophorus</taxon>
    </lineage>
</organism>
<protein>
    <submittedName>
        <fullName evidence="4">Uncharacterized protein</fullName>
    </submittedName>
</protein>
<proteinExistence type="predicted"/>
<name>A0A834MKV1_RHYFE</name>
<sequence length="122" mass="13445">MKQYLVILSGIMVVCGASQSTPILTQESELNEDGSYQWSYLSGDGSAQQQIGKVKEIPGSQPIADVQGSVSWYDPEGKLHQLSYIADENGYYPYSADIPPIPLAILRVLEWNAAHPEEERTS</sequence>
<dbReference type="InterPro" id="IPR050468">
    <property type="entry name" value="Cuticle_Struct_Prot"/>
</dbReference>
<dbReference type="PANTHER" id="PTHR10380:SF173">
    <property type="entry name" value="CUTICULAR PROTEIN 47EF, ISOFORM C-RELATED"/>
    <property type="match status" value="1"/>
</dbReference>
<dbReference type="GO" id="GO:0062129">
    <property type="term" value="C:chitin-based extracellular matrix"/>
    <property type="evidence" value="ECO:0007669"/>
    <property type="project" value="TreeGrafter"/>
</dbReference>
<evidence type="ECO:0000256" key="3">
    <source>
        <dbReference type="SAM" id="SignalP"/>
    </source>
</evidence>
<dbReference type="GO" id="GO:0008010">
    <property type="term" value="F:structural constituent of chitin-based larval cuticle"/>
    <property type="evidence" value="ECO:0007669"/>
    <property type="project" value="TreeGrafter"/>
</dbReference>
<dbReference type="PRINTS" id="PR00947">
    <property type="entry name" value="CUTICLE"/>
</dbReference>